<dbReference type="EMBL" id="VSRR010006539">
    <property type="protein sequence ID" value="MPC45027.1"/>
    <property type="molecule type" value="Genomic_DNA"/>
</dbReference>
<feature type="region of interest" description="Disordered" evidence="1">
    <location>
        <begin position="133"/>
        <end position="242"/>
    </location>
</feature>
<sequence length="373" mass="41599">MLTEQRVAQTKWLKGTLTLRSDRFRERFDVTGEPRGSLCGQQGTIKFQFKSPSVHSVATLPPKRASFEAEKAELLKEQFLQDLPATLEADLIAESGGSLSSGSIGEIFDSPQYMVAVPNITSPSRNITYIEGPPVVLGPSRLSKQQQDSSRGLSNRMSYGFKSAPASRASSSSRQSEDKRHTLHGVTGTRPPSGTRPRTLERTRRKSCSITRTPLSKNKSQSQGNLVKDSNKTGEKEEETSYNSSYFLNSTKINLQHHKDYLDFDRVYSDSQTYQREMSPYSRKYSGSPPAAQKDIRPNVQSQENLYETNSVIYKTDNSSSIDALEADLAELLEQQIGPKHETASGPGPDVSFSRVTLPKSKPRPKGFKEFWF</sequence>
<dbReference type="Proteomes" id="UP000324222">
    <property type="component" value="Unassembled WGS sequence"/>
</dbReference>
<dbReference type="AlphaFoldDB" id="A0A5B7FHP4"/>
<evidence type="ECO:0000313" key="2">
    <source>
        <dbReference type="EMBL" id="MPC45027.1"/>
    </source>
</evidence>
<proteinExistence type="predicted"/>
<reference evidence="2 3" key="1">
    <citation type="submission" date="2019-05" db="EMBL/GenBank/DDBJ databases">
        <title>Another draft genome of Portunus trituberculatus and its Hox gene families provides insights of decapod evolution.</title>
        <authorList>
            <person name="Jeong J.-H."/>
            <person name="Song I."/>
            <person name="Kim S."/>
            <person name="Choi T."/>
            <person name="Kim D."/>
            <person name="Ryu S."/>
            <person name="Kim W."/>
        </authorList>
    </citation>
    <scope>NUCLEOTIDE SEQUENCE [LARGE SCALE GENOMIC DNA]</scope>
    <source>
        <tissue evidence="2">Muscle</tissue>
    </source>
</reference>
<organism evidence="2 3">
    <name type="scientific">Portunus trituberculatus</name>
    <name type="common">Swimming crab</name>
    <name type="synonym">Neptunus trituberculatus</name>
    <dbReference type="NCBI Taxonomy" id="210409"/>
    <lineage>
        <taxon>Eukaryota</taxon>
        <taxon>Metazoa</taxon>
        <taxon>Ecdysozoa</taxon>
        <taxon>Arthropoda</taxon>
        <taxon>Crustacea</taxon>
        <taxon>Multicrustacea</taxon>
        <taxon>Malacostraca</taxon>
        <taxon>Eumalacostraca</taxon>
        <taxon>Eucarida</taxon>
        <taxon>Decapoda</taxon>
        <taxon>Pleocyemata</taxon>
        <taxon>Brachyura</taxon>
        <taxon>Eubrachyura</taxon>
        <taxon>Portunoidea</taxon>
        <taxon>Portunidae</taxon>
        <taxon>Portuninae</taxon>
        <taxon>Portunus</taxon>
    </lineage>
</organism>
<comment type="caution">
    <text evidence="2">The sequence shown here is derived from an EMBL/GenBank/DDBJ whole genome shotgun (WGS) entry which is preliminary data.</text>
</comment>
<dbReference type="OrthoDB" id="6359079at2759"/>
<evidence type="ECO:0000256" key="1">
    <source>
        <dbReference type="SAM" id="MobiDB-lite"/>
    </source>
</evidence>
<feature type="compositionally biased region" description="Polar residues" evidence="1">
    <location>
        <begin position="142"/>
        <end position="157"/>
    </location>
</feature>
<gene>
    <name evidence="2" type="ORF">E2C01_038711</name>
</gene>
<feature type="region of interest" description="Disordered" evidence="1">
    <location>
        <begin position="338"/>
        <end position="361"/>
    </location>
</feature>
<name>A0A5B7FHP4_PORTR</name>
<feature type="compositionally biased region" description="Low complexity" evidence="1">
    <location>
        <begin position="163"/>
        <end position="174"/>
    </location>
</feature>
<keyword evidence="3" id="KW-1185">Reference proteome</keyword>
<feature type="compositionally biased region" description="Polar residues" evidence="1">
    <location>
        <begin position="208"/>
        <end position="225"/>
    </location>
</feature>
<protein>
    <submittedName>
        <fullName evidence="2">Uncharacterized protein</fullName>
    </submittedName>
</protein>
<evidence type="ECO:0000313" key="3">
    <source>
        <dbReference type="Proteomes" id="UP000324222"/>
    </source>
</evidence>
<accession>A0A5B7FHP4</accession>